<organism evidence="2 3">
    <name type="scientific">Salarchaeum japonicum</name>
    <dbReference type="NCBI Taxonomy" id="555573"/>
    <lineage>
        <taxon>Archaea</taxon>
        <taxon>Methanobacteriati</taxon>
        <taxon>Methanobacteriota</taxon>
        <taxon>Stenosarchaea group</taxon>
        <taxon>Halobacteria</taxon>
        <taxon>Halobacteriales</taxon>
        <taxon>Halobacteriaceae</taxon>
    </lineage>
</organism>
<keyword evidence="1" id="KW-1133">Transmembrane helix</keyword>
<feature type="transmembrane region" description="Helical" evidence="1">
    <location>
        <begin position="58"/>
        <end position="85"/>
    </location>
</feature>
<evidence type="ECO:0000313" key="2">
    <source>
        <dbReference type="EMBL" id="GAA0652031.1"/>
    </source>
</evidence>
<accession>A0AAV3T102</accession>
<proteinExistence type="predicted"/>
<protein>
    <submittedName>
        <fullName evidence="2">Uncharacterized protein</fullName>
    </submittedName>
</protein>
<keyword evidence="1" id="KW-0472">Membrane</keyword>
<gene>
    <name evidence="2" type="ORF">GCM10009019_13900</name>
</gene>
<feature type="transmembrane region" description="Helical" evidence="1">
    <location>
        <begin position="5"/>
        <end position="24"/>
    </location>
</feature>
<comment type="caution">
    <text evidence="2">The sequence shown here is derived from an EMBL/GenBank/DDBJ whole genome shotgun (WGS) entry which is preliminary data.</text>
</comment>
<keyword evidence="3" id="KW-1185">Reference proteome</keyword>
<evidence type="ECO:0000256" key="1">
    <source>
        <dbReference type="SAM" id="Phobius"/>
    </source>
</evidence>
<evidence type="ECO:0000313" key="3">
    <source>
        <dbReference type="Proteomes" id="UP001500194"/>
    </source>
</evidence>
<dbReference type="AlphaFoldDB" id="A0AAV3T102"/>
<dbReference type="Proteomes" id="UP001500194">
    <property type="component" value="Unassembled WGS sequence"/>
</dbReference>
<dbReference type="EMBL" id="BAAADU010000002">
    <property type="protein sequence ID" value="GAA0652031.1"/>
    <property type="molecule type" value="Genomic_DNA"/>
</dbReference>
<reference evidence="2 3" key="1">
    <citation type="journal article" date="2019" name="Int. J. Syst. Evol. Microbiol.">
        <title>The Global Catalogue of Microorganisms (GCM) 10K type strain sequencing project: providing services to taxonomists for standard genome sequencing and annotation.</title>
        <authorList>
            <consortium name="The Broad Institute Genomics Platform"/>
            <consortium name="The Broad Institute Genome Sequencing Center for Infectious Disease"/>
            <person name="Wu L."/>
            <person name="Ma J."/>
        </authorList>
    </citation>
    <scope>NUCLEOTIDE SEQUENCE [LARGE SCALE GENOMIC DNA]</scope>
    <source>
        <strain evidence="2 3">JCM 16327</strain>
    </source>
</reference>
<keyword evidence="1" id="KW-0812">Transmembrane</keyword>
<feature type="transmembrane region" description="Helical" evidence="1">
    <location>
        <begin position="30"/>
        <end position="51"/>
    </location>
</feature>
<name>A0AAV3T102_9EURY</name>
<sequence>MERLYVYDGALALIGLSVIVQTAVTGDNAALTAFVAVSGGAMVVGAGYDALRRDPAEFAVPAGAVLALVVAAGIAVCGALLNLALAA</sequence>
<dbReference type="RefSeq" id="WP_227260923.1">
    <property type="nucleotide sequence ID" value="NZ_BAAADU010000002.1"/>
</dbReference>
<dbReference type="GeneID" id="68573937"/>